<dbReference type="AlphaFoldDB" id="A0A836H507"/>
<evidence type="ECO:0000256" key="1">
    <source>
        <dbReference type="SAM" id="Phobius"/>
    </source>
</evidence>
<comment type="caution">
    <text evidence="2">The sequence shown here is derived from an EMBL/GenBank/DDBJ whole genome shotgun (WGS) entry which is preliminary data.</text>
</comment>
<dbReference type="Pfam" id="PF12400">
    <property type="entry name" value="STIMATE"/>
    <property type="match status" value="1"/>
</dbReference>
<protein>
    <submittedName>
        <fullName evidence="2">Uncharacterized protein</fullName>
    </submittedName>
</protein>
<gene>
    <name evidence="2" type="ORF">JKF63_01599</name>
</gene>
<keyword evidence="1" id="KW-0472">Membrane</keyword>
<feature type="transmembrane region" description="Helical" evidence="1">
    <location>
        <begin position="175"/>
        <end position="195"/>
    </location>
</feature>
<name>A0A836H507_9TRYP</name>
<feature type="transmembrane region" description="Helical" evidence="1">
    <location>
        <begin position="92"/>
        <end position="117"/>
    </location>
</feature>
<evidence type="ECO:0000313" key="2">
    <source>
        <dbReference type="EMBL" id="KAG5493767.1"/>
    </source>
</evidence>
<dbReference type="Proteomes" id="UP000674318">
    <property type="component" value="Unassembled WGS sequence"/>
</dbReference>
<dbReference type="GeneID" id="94287722"/>
<accession>A0A836H507</accession>
<proteinExistence type="predicted"/>
<dbReference type="InterPro" id="IPR022127">
    <property type="entry name" value="STIMATE/YPL162C"/>
</dbReference>
<keyword evidence="1" id="KW-0812">Transmembrane</keyword>
<organism evidence="2 3">
    <name type="scientific">Porcisia hertigi</name>
    <dbReference type="NCBI Taxonomy" id="2761500"/>
    <lineage>
        <taxon>Eukaryota</taxon>
        <taxon>Discoba</taxon>
        <taxon>Euglenozoa</taxon>
        <taxon>Kinetoplastea</taxon>
        <taxon>Metakinetoplastina</taxon>
        <taxon>Trypanosomatida</taxon>
        <taxon>Trypanosomatidae</taxon>
        <taxon>Leishmaniinae</taxon>
        <taxon>Porcisia</taxon>
    </lineage>
</organism>
<keyword evidence="1" id="KW-1133">Transmembrane helix</keyword>
<feature type="transmembrane region" description="Helical" evidence="1">
    <location>
        <begin position="47"/>
        <end position="72"/>
    </location>
</feature>
<dbReference type="KEGG" id="phet:94287722"/>
<feature type="transmembrane region" description="Helical" evidence="1">
    <location>
        <begin position="12"/>
        <end position="35"/>
    </location>
</feature>
<reference evidence="2 3" key="1">
    <citation type="submission" date="2021-02" db="EMBL/GenBank/DDBJ databases">
        <title>Porcisia hertigi Genome sequencing and assembly.</title>
        <authorList>
            <person name="Almutairi H."/>
            <person name="Gatherer D."/>
        </authorList>
    </citation>
    <scope>NUCLEOTIDE SEQUENCE [LARGE SCALE GENOMIC DNA]</scope>
    <source>
        <strain evidence="2 3">C119</strain>
    </source>
</reference>
<keyword evidence="3" id="KW-1185">Reference proteome</keyword>
<dbReference type="EMBL" id="JAFJZO010000034">
    <property type="protein sequence ID" value="KAG5493767.1"/>
    <property type="molecule type" value="Genomic_DNA"/>
</dbReference>
<evidence type="ECO:0000313" key="3">
    <source>
        <dbReference type="Proteomes" id="UP000674318"/>
    </source>
</evidence>
<sequence length="272" mass="31047">MTDLACMVYSGFGGAIMVCFLGITTLTFFTSMYYYRRLCLRNEKRPPLVFFFDLLKMITAGLVSSLVSYTFTAKVAWASSGITVRHKPLQGIGWYCAISVVDVFIGTPLSIIVGRLINQTCQLLDKQMLTPSPWKDTAHQNSIYGKYSDEHDCACDYLESAPPVRWTWWYSQTVTWTWACVLGEMISGLIVLYSFLLVRSVWNPVAWIAVMISFWDVDCLLKQYVVVMCGRIVLSYLRFALIDSFNKYVERASAWPPSMVFSSETKRKNCNT</sequence>
<dbReference type="RefSeq" id="XP_067753802.1">
    <property type="nucleotide sequence ID" value="XM_067897645.1"/>
</dbReference>
<dbReference type="OrthoDB" id="270162at2759"/>